<feature type="region of interest" description="Disordered" evidence="1">
    <location>
        <begin position="226"/>
        <end position="250"/>
    </location>
</feature>
<feature type="compositionally biased region" description="Low complexity" evidence="1">
    <location>
        <begin position="927"/>
        <end position="938"/>
    </location>
</feature>
<dbReference type="PANTHER" id="PTHR31115">
    <property type="entry name" value="OS05G0107300 PROTEIN"/>
    <property type="match status" value="1"/>
</dbReference>
<feature type="compositionally biased region" description="Polar residues" evidence="1">
    <location>
        <begin position="627"/>
        <end position="638"/>
    </location>
</feature>
<feature type="region of interest" description="Disordered" evidence="1">
    <location>
        <begin position="904"/>
        <end position="949"/>
    </location>
</feature>
<feature type="compositionally biased region" description="Polar residues" evidence="1">
    <location>
        <begin position="912"/>
        <end position="923"/>
    </location>
</feature>
<dbReference type="EMBL" id="CM000130">
    <property type="protein sequence ID" value="EEC79029.1"/>
    <property type="molecule type" value="Genomic_DNA"/>
</dbReference>
<feature type="compositionally biased region" description="Basic and acidic residues" evidence="1">
    <location>
        <begin position="344"/>
        <end position="369"/>
    </location>
</feature>
<protein>
    <submittedName>
        <fullName evidence="2">Uncharacterized protein</fullName>
    </submittedName>
</protein>
<dbReference type="STRING" id="39946.B8AX16"/>
<proteinExistence type="predicted"/>
<feature type="compositionally biased region" description="Polar residues" evidence="1">
    <location>
        <begin position="430"/>
        <end position="465"/>
    </location>
</feature>
<dbReference type="OMA" id="RTIARCQ"/>
<name>B8AX16_ORYSI</name>
<feature type="compositionally biased region" description="Low complexity" evidence="1">
    <location>
        <begin position="971"/>
        <end position="985"/>
    </location>
</feature>
<feature type="region of interest" description="Disordered" evidence="1">
    <location>
        <begin position="175"/>
        <end position="210"/>
    </location>
</feature>
<feature type="region of interest" description="Disordered" evidence="1">
    <location>
        <begin position="971"/>
        <end position="1082"/>
    </location>
</feature>
<feature type="region of interest" description="Disordered" evidence="1">
    <location>
        <begin position="689"/>
        <end position="728"/>
    </location>
</feature>
<feature type="compositionally biased region" description="Polar residues" evidence="1">
    <location>
        <begin position="1027"/>
        <end position="1062"/>
    </location>
</feature>
<dbReference type="Proteomes" id="UP000007015">
    <property type="component" value="Chromosome 5"/>
</dbReference>
<sequence length="1127" mass="121918">MASSTKSDLMSGSPDGHGYFSGQRGLYSAASLERSASFRESGDSYAAFPVSGSSRSPAVDSATLLQSLAMDLRATTLEPKTSRLDVKKSISLILGISPEESTSTPCTGRNSSLPFEEIRRMKNNLSDISNKARERSKAYGAAVTKIERCCPNILRKRSRGDGSSNERSTALLSGGLISKMPPQGHLNADDTELVSPRGEERIKNAGQNRRLRTSMSEMDARTTVLSRGLGSTDRSADPGKVTGGGPAVPEEKIRGLATGIDGWEKPKMKKKRSAIKADVSMTGPSRNVDVDREQKPGMQHKFNNEARARMTNSPSFRSGTVSSVSSISKSDLLSGQNGVGRSLSRSDQDSGFHPTNKRDRQAVLDKEISAPKSHNKPSEDDGGANVTAVPKANGSTRGPRSNSGSLLKSSPNIHRLQANSDDWEHPSGMTKLNSTSGSGNPKRTKSTHSLSPPTQWGGQRPQKISRSARKSNLVPIITNTDGQSVSGSLESPSINEERGDHGLSTGSEGDESGVAEKKLRDKSKRAGELDDGHSGFQKIAMLGHPSKRNKLSADDDVGDAARRQGRIGRGFTPTRPSTPASIDKLENAPTTKQRSVRTVTERNESKSGRPLIKKMSERKGNARPRHISSNAQLDSPVQSEDDHEELLAAANSALRSANSSPFWRQVEPFFSYLTTEDIAYLSQQIHLSDDSTASRSIEGDESRKYKGSLEYISQPSTPAGSNKDDHSALQNGYTLNEIDNDVGIAWETSCIEPILDQLVQGIGARGGASVGQRLMQALIDEDKPDLAQSEDEDINSEICKLEGQLHKEVVDKKNLLRKLDGVLRTKKESQHREFSRRAMERLLLIAYEKYMAFCGSSSSKNVNRAGKHAALSFVKRTIARCQNYEESGACCFDETPFKDMFVSATSHRSDPDSASQDNITVPKSVQRASTSDASRASSHLTDLSFSKEDPWTNNVKQRELLLDEVVGSITGGTLKTSGLGTSLVSNTKGKRSEREGKGHNRDGSRSGRPSSSNAKGERKNKTKPKQKTANISAPVSSALTRDPQSQAKITPSGNGRDNTSAASARHEEPANASNDAEMPDLSNLELPGMDVDFGGWLNIEDDDGLQDLDLMGLEIPMDDINEINLMI</sequence>
<evidence type="ECO:0000256" key="1">
    <source>
        <dbReference type="SAM" id="MobiDB-lite"/>
    </source>
</evidence>
<feature type="compositionally biased region" description="Polar residues" evidence="1">
    <location>
        <begin position="393"/>
        <end position="420"/>
    </location>
</feature>
<feature type="compositionally biased region" description="Basic and acidic residues" evidence="1">
    <location>
        <begin position="990"/>
        <end position="1005"/>
    </location>
</feature>
<feature type="compositionally biased region" description="Basic and acidic residues" evidence="1">
    <location>
        <begin position="514"/>
        <end position="533"/>
    </location>
</feature>
<dbReference type="Gramene" id="BGIOSGA019664-TA">
    <property type="protein sequence ID" value="BGIOSGA019664-PA"/>
    <property type="gene ID" value="BGIOSGA019664"/>
</dbReference>
<feature type="region of interest" description="Disordered" evidence="1">
    <location>
        <begin position="266"/>
        <end position="643"/>
    </location>
</feature>
<accession>B8AX16</accession>
<dbReference type="HOGENOM" id="CLU_006442_0_0_1"/>
<feature type="compositionally biased region" description="Low complexity" evidence="1">
    <location>
        <begin position="313"/>
        <end position="334"/>
    </location>
</feature>
<gene>
    <name evidence="2" type="ORF">OsI_19571</name>
</gene>
<evidence type="ECO:0000313" key="2">
    <source>
        <dbReference type="EMBL" id="EEC79029.1"/>
    </source>
</evidence>
<organism evidence="2 3">
    <name type="scientific">Oryza sativa subsp. indica</name>
    <name type="common">Rice</name>
    <dbReference type="NCBI Taxonomy" id="39946"/>
    <lineage>
        <taxon>Eukaryota</taxon>
        <taxon>Viridiplantae</taxon>
        <taxon>Streptophyta</taxon>
        <taxon>Embryophyta</taxon>
        <taxon>Tracheophyta</taxon>
        <taxon>Spermatophyta</taxon>
        <taxon>Magnoliopsida</taxon>
        <taxon>Liliopsida</taxon>
        <taxon>Poales</taxon>
        <taxon>Poaceae</taxon>
        <taxon>BOP clade</taxon>
        <taxon>Oryzoideae</taxon>
        <taxon>Oryzeae</taxon>
        <taxon>Oryzinae</taxon>
        <taxon>Oryza</taxon>
        <taxon>Oryza sativa</taxon>
    </lineage>
</organism>
<dbReference type="PANTHER" id="PTHR31115:SF3">
    <property type="entry name" value="EXPRESSED PROTEIN"/>
    <property type="match status" value="1"/>
</dbReference>
<feature type="compositionally biased region" description="Polar residues" evidence="1">
    <location>
        <begin position="711"/>
        <end position="720"/>
    </location>
</feature>
<keyword evidence="3" id="KW-1185">Reference proteome</keyword>
<feature type="compositionally biased region" description="Polar residues" evidence="1">
    <location>
        <begin position="477"/>
        <end position="494"/>
    </location>
</feature>
<feature type="compositionally biased region" description="Polar residues" evidence="1">
    <location>
        <begin position="588"/>
        <end position="598"/>
    </location>
</feature>
<dbReference type="AlphaFoldDB" id="B8AX16"/>
<reference evidence="2 3" key="1">
    <citation type="journal article" date="2005" name="PLoS Biol.">
        <title>The genomes of Oryza sativa: a history of duplications.</title>
        <authorList>
            <person name="Yu J."/>
            <person name="Wang J."/>
            <person name="Lin W."/>
            <person name="Li S."/>
            <person name="Li H."/>
            <person name="Zhou J."/>
            <person name="Ni P."/>
            <person name="Dong W."/>
            <person name="Hu S."/>
            <person name="Zeng C."/>
            <person name="Zhang J."/>
            <person name="Zhang Y."/>
            <person name="Li R."/>
            <person name="Xu Z."/>
            <person name="Li S."/>
            <person name="Li X."/>
            <person name="Zheng H."/>
            <person name="Cong L."/>
            <person name="Lin L."/>
            <person name="Yin J."/>
            <person name="Geng J."/>
            <person name="Li G."/>
            <person name="Shi J."/>
            <person name="Liu J."/>
            <person name="Lv H."/>
            <person name="Li J."/>
            <person name="Wang J."/>
            <person name="Deng Y."/>
            <person name="Ran L."/>
            <person name="Shi X."/>
            <person name="Wang X."/>
            <person name="Wu Q."/>
            <person name="Li C."/>
            <person name="Ren X."/>
            <person name="Wang J."/>
            <person name="Wang X."/>
            <person name="Li D."/>
            <person name="Liu D."/>
            <person name="Zhang X."/>
            <person name="Ji Z."/>
            <person name="Zhao W."/>
            <person name="Sun Y."/>
            <person name="Zhang Z."/>
            <person name="Bao J."/>
            <person name="Han Y."/>
            <person name="Dong L."/>
            <person name="Ji J."/>
            <person name="Chen P."/>
            <person name="Wu S."/>
            <person name="Liu J."/>
            <person name="Xiao Y."/>
            <person name="Bu D."/>
            <person name="Tan J."/>
            <person name="Yang L."/>
            <person name="Ye C."/>
            <person name="Zhang J."/>
            <person name="Xu J."/>
            <person name="Zhou Y."/>
            <person name="Yu Y."/>
            <person name="Zhang B."/>
            <person name="Zhuang S."/>
            <person name="Wei H."/>
            <person name="Liu B."/>
            <person name="Lei M."/>
            <person name="Yu H."/>
            <person name="Li Y."/>
            <person name="Xu H."/>
            <person name="Wei S."/>
            <person name="He X."/>
            <person name="Fang L."/>
            <person name="Zhang Z."/>
            <person name="Zhang Y."/>
            <person name="Huang X."/>
            <person name="Su Z."/>
            <person name="Tong W."/>
            <person name="Li J."/>
            <person name="Tong Z."/>
            <person name="Li S."/>
            <person name="Ye J."/>
            <person name="Wang L."/>
            <person name="Fang L."/>
            <person name="Lei T."/>
            <person name="Chen C."/>
            <person name="Chen H."/>
            <person name="Xu Z."/>
            <person name="Li H."/>
            <person name="Huang H."/>
            <person name="Zhang F."/>
            <person name="Xu H."/>
            <person name="Li N."/>
            <person name="Zhao C."/>
            <person name="Li S."/>
            <person name="Dong L."/>
            <person name="Huang Y."/>
            <person name="Li L."/>
            <person name="Xi Y."/>
            <person name="Qi Q."/>
            <person name="Li W."/>
            <person name="Zhang B."/>
            <person name="Hu W."/>
            <person name="Zhang Y."/>
            <person name="Tian X."/>
            <person name="Jiao Y."/>
            <person name="Liang X."/>
            <person name="Jin J."/>
            <person name="Gao L."/>
            <person name="Zheng W."/>
            <person name="Hao B."/>
            <person name="Liu S."/>
            <person name="Wang W."/>
            <person name="Yuan L."/>
            <person name="Cao M."/>
            <person name="McDermott J."/>
            <person name="Samudrala R."/>
            <person name="Wang J."/>
            <person name="Wong G.K."/>
            <person name="Yang H."/>
        </authorList>
    </citation>
    <scope>NUCLEOTIDE SEQUENCE [LARGE SCALE GENOMIC DNA]</scope>
    <source>
        <strain evidence="3">cv. 93-11</strain>
    </source>
</reference>
<evidence type="ECO:0000313" key="3">
    <source>
        <dbReference type="Proteomes" id="UP000007015"/>
    </source>
</evidence>